<keyword evidence="1" id="KW-0732">Signal</keyword>
<evidence type="ECO:0000313" key="2">
    <source>
        <dbReference type="EMBL" id="NIJ23768.1"/>
    </source>
</evidence>
<keyword evidence="3" id="KW-1185">Reference proteome</keyword>
<dbReference type="Pfam" id="PF11231">
    <property type="entry name" value="DUF3034"/>
    <property type="match status" value="1"/>
</dbReference>
<feature type="chain" id="PRO_5045657243" description="DUF3034 family protein" evidence="1">
    <location>
        <begin position="23"/>
        <end position="290"/>
    </location>
</feature>
<proteinExistence type="predicted"/>
<comment type="caution">
    <text evidence="2">The sequence shown here is derived from an EMBL/GenBank/DDBJ whole genome shotgun (WGS) entry which is preliminary data.</text>
</comment>
<organism evidence="2 3">
    <name type="scientific">Sphingomonas japonica</name>
    <dbReference type="NCBI Taxonomy" id="511662"/>
    <lineage>
        <taxon>Bacteria</taxon>
        <taxon>Pseudomonadati</taxon>
        <taxon>Pseudomonadota</taxon>
        <taxon>Alphaproteobacteria</taxon>
        <taxon>Sphingomonadales</taxon>
        <taxon>Sphingomonadaceae</taxon>
        <taxon>Sphingomonas</taxon>
    </lineage>
</organism>
<evidence type="ECO:0000313" key="3">
    <source>
        <dbReference type="Proteomes" id="UP000788153"/>
    </source>
</evidence>
<reference evidence="2 3" key="1">
    <citation type="submission" date="2020-03" db="EMBL/GenBank/DDBJ databases">
        <title>Genomic Encyclopedia of Type Strains, Phase IV (KMG-IV): sequencing the most valuable type-strain genomes for metagenomic binning, comparative biology and taxonomic classification.</title>
        <authorList>
            <person name="Goeker M."/>
        </authorList>
    </citation>
    <scope>NUCLEOTIDE SEQUENCE [LARGE SCALE GENOMIC DNA]</scope>
    <source>
        <strain evidence="2 3">DSM 22753</strain>
    </source>
</reference>
<dbReference type="InterPro" id="IPR021393">
    <property type="entry name" value="DUF3034"/>
</dbReference>
<feature type="signal peptide" evidence="1">
    <location>
        <begin position="1"/>
        <end position="22"/>
    </location>
</feature>
<accession>A0ABX0TZM3</accession>
<sequence>MKHAIYTSAAAIGLFAVTPAHADDLRGGGKLLLTNGISTVEGAAGGGLTPWAVIAGNGTKDGIGAQAAVTIAEVESYDFRSLSVAIGIFDRVELSYARQNFNTNEIGAVLGIGQDFAFDQDVYGAKVKLLGDVVYGAPMLPAIAAGIQYKKNLDAPIVAAVGARHSEGADYYVSATKLLLSHSVLLNVTARATKANQLGILGFGGDKDDSYDLHFEGSAAYQLSRRFVIGGEYRSKPDKLGIAREHDWFDAFAAYAINRNLTATVAYSDLGSIATVPDQRGVLFQLQAGF</sequence>
<dbReference type="Proteomes" id="UP000788153">
    <property type="component" value="Unassembled WGS sequence"/>
</dbReference>
<name>A0ABX0TZM3_9SPHN</name>
<evidence type="ECO:0000256" key="1">
    <source>
        <dbReference type="SAM" id="SignalP"/>
    </source>
</evidence>
<gene>
    <name evidence="2" type="ORF">FHT01_001310</name>
</gene>
<protein>
    <recommendedName>
        <fullName evidence="4">DUF3034 family protein</fullName>
    </recommendedName>
</protein>
<dbReference type="RefSeq" id="WP_140231381.1">
    <property type="nucleotide sequence ID" value="NZ_BAAAEV010000001.1"/>
</dbReference>
<dbReference type="EMBL" id="JAASQP010000001">
    <property type="protein sequence ID" value="NIJ23768.1"/>
    <property type="molecule type" value="Genomic_DNA"/>
</dbReference>
<evidence type="ECO:0008006" key="4">
    <source>
        <dbReference type="Google" id="ProtNLM"/>
    </source>
</evidence>